<keyword evidence="7" id="KW-1185">Reference proteome</keyword>
<dbReference type="GO" id="GO:0005524">
    <property type="term" value="F:ATP binding"/>
    <property type="evidence" value="ECO:0007669"/>
    <property type="project" value="UniProtKB-UniRule"/>
</dbReference>
<proteinExistence type="predicted"/>
<evidence type="ECO:0000256" key="4">
    <source>
        <dbReference type="SAM" id="MobiDB-lite"/>
    </source>
</evidence>
<keyword evidence="2 3" id="KW-0067">ATP-binding</keyword>
<keyword evidence="1 3" id="KW-0547">Nucleotide-binding</keyword>
<feature type="compositionally biased region" description="Low complexity" evidence="4">
    <location>
        <begin position="1"/>
        <end position="16"/>
    </location>
</feature>
<dbReference type="AlphaFoldDB" id="A0A1X6NL19"/>
<evidence type="ECO:0000256" key="1">
    <source>
        <dbReference type="ARBA" id="ARBA00022741"/>
    </source>
</evidence>
<dbReference type="InterPro" id="IPR000719">
    <property type="entry name" value="Prot_kinase_dom"/>
</dbReference>
<dbReference type="EMBL" id="KV919688">
    <property type="protein sequence ID" value="OSX69220.1"/>
    <property type="molecule type" value="Genomic_DNA"/>
</dbReference>
<dbReference type="PANTHER" id="PTHR44329:SF214">
    <property type="entry name" value="PROTEIN KINASE DOMAIN-CONTAINING PROTEIN"/>
    <property type="match status" value="1"/>
</dbReference>
<feature type="region of interest" description="Disordered" evidence="4">
    <location>
        <begin position="433"/>
        <end position="461"/>
    </location>
</feature>
<sequence length="1027" mass="106269">MAYNSSVLSSSSLNGDSSREWSTATPDLTDPAVLSWSPDDDALLGKGTFGEVYRCQLIGSDAAVKIVYDEKVPRRFGETSTQATKAKMQLEREVRRLSQFRYPHITQYLGAAHDGKRGCTLLVTELMAGGSLQSSLATSRRANAPLYPKTFFHIATHIALGLQYLHHFHISHGDIKPANILLTDALTVEPGRGLDGRAGLSRNAMVKLADFGMSLSLHPEPSGPINATVDGPAERGIQGTLAYLAPEGFVGGKPKSSAAAKAQDIYAMGIVLYGLLSGNEPWEGYNSHMLYGAMNDKDTVTRPKWPTRAGLQRRAASAASAAAAASSASVADSVIGSFVQSVDSTISGDVTEGRADFHRCRLGFELENSVTMTERCWAQDPADRPTADELVAFFRNEDRNCNEVDWDFGGGGGAGVFVRVETGRPARDGHMVAGTDAGGRPPGVPPGVAPPRLNVQTAGPGTAAPVATAAGGDTYYREVFGTAAPPPSAGNVEAAMSRMSMGGGGGGLPPASAAAAPGAVAAAASAWPPPAGTAHGLEEGGSTSRCRRLARAIYQTDPASAHEAIAGLADVTEDKDEALWLVSYVPAVIKRLCWALNWDLRSDACSPAVAHDVCAVLSNMAGVVATQPPSSPLATVLSSVEHAHEIVGACTNALRRYSTDDGAGGGGNERVCAAAADALSAAFARRDASEPHVGRDRVADITAVLHDALALAVARRDPDLTRAVLGATCGFVRLCEPAAREVATVGPPGREAALTLAFKAVVEIGGPTAAVAATACGPGGPVSASRVDLEGFSLLASIAFFPNLRRAVLFAGGTRMLATLLTRHRSSPTWRSAIVTALSTLLGGWGQLTINAMMRQQAIARFAADGGCEAAVQAVRLCADSSDADGADGPYGGSHTSSLSASGSGGVESGAQRPVLVRRLELLSLQVLRMLYRRDPGLLQQRVLDGGGGEAVLHMLRVRGAGLAPDAALEGVLVLKELAGHGWRADGAAAVLRDLGTAYGAVGGIGDACQEALAAVTGGTRRQSDGH</sequence>
<gene>
    <name evidence="6" type="ORF">BU14_1726s0001</name>
</gene>
<accession>A0A1X6NL19</accession>
<dbReference type="GO" id="GO:0004674">
    <property type="term" value="F:protein serine/threonine kinase activity"/>
    <property type="evidence" value="ECO:0007669"/>
    <property type="project" value="TreeGrafter"/>
</dbReference>
<dbReference type="InterPro" id="IPR008271">
    <property type="entry name" value="Ser/Thr_kinase_AS"/>
</dbReference>
<dbReference type="SUPFAM" id="SSF56112">
    <property type="entry name" value="Protein kinase-like (PK-like)"/>
    <property type="match status" value="1"/>
</dbReference>
<evidence type="ECO:0000313" key="7">
    <source>
        <dbReference type="Proteomes" id="UP000218209"/>
    </source>
</evidence>
<dbReference type="Gene3D" id="3.30.200.20">
    <property type="entry name" value="Phosphorylase Kinase, domain 1"/>
    <property type="match status" value="1"/>
</dbReference>
<dbReference type="Gene3D" id="1.10.510.10">
    <property type="entry name" value="Transferase(Phosphotransferase) domain 1"/>
    <property type="match status" value="1"/>
</dbReference>
<dbReference type="InterPro" id="IPR051681">
    <property type="entry name" value="Ser/Thr_Kinases-Pseudokinases"/>
</dbReference>
<evidence type="ECO:0000313" key="6">
    <source>
        <dbReference type="EMBL" id="OSX69220.1"/>
    </source>
</evidence>
<reference evidence="6 7" key="1">
    <citation type="submission" date="2017-03" db="EMBL/GenBank/DDBJ databases">
        <title>WGS assembly of Porphyra umbilicalis.</title>
        <authorList>
            <person name="Brawley S.H."/>
            <person name="Blouin N.A."/>
            <person name="Ficko-Blean E."/>
            <person name="Wheeler G.L."/>
            <person name="Lohr M."/>
            <person name="Goodson H.V."/>
            <person name="Jenkins J.W."/>
            <person name="Blaby-Haas C.E."/>
            <person name="Helliwell K.E."/>
            <person name="Chan C."/>
            <person name="Marriage T."/>
            <person name="Bhattacharya D."/>
            <person name="Klein A.S."/>
            <person name="Badis Y."/>
            <person name="Brodie J."/>
            <person name="Cao Y."/>
            <person name="Collen J."/>
            <person name="Dittami S.M."/>
            <person name="Gachon C.M."/>
            <person name="Green B.R."/>
            <person name="Karpowicz S."/>
            <person name="Kim J.W."/>
            <person name="Kudahl U."/>
            <person name="Lin S."/>
            <person name="Michel G."/>
            <person name="Mittag M."/>
            <person name="Olson B.J."/>
            <person name="Pangilinan J."/>
            <person name="Peng Y."/>
            <person name="Qiu H."/>
            <person name="Shu S."/>
            <person name="Singer J.T."/>
            <person name="Smith A.G."/>
            <person name="Sprecher B.N."/>
            <person name="Wagner V."/>
            <person name="Wang W."/>
            <person name="Wang Z.-Y."/>
            <person name="Yan J."/>
            <person name="Yarish C."/>
            <person name="Zoeuner-Riek S."/>
            <person name="Zhuang Y."/>
            <person name="Zou Y."/>
            <person name="Lindquist E.A."/>
            <person name="Grimwood J."/>
            <person name="Barry K."/>
            <person name="Rokhsar D.S."/>
            <person name="Schmutz J."/>
            <person name="Stiller J.W."/>
            <person name="Grossman A.R."/>
            <person name="Prochnik S.E."/>
        </authorList>
    </citation>
    <scope>NUCLEOTIDE SEQUENCE [LARGE SCALE GENOMIC DNA]</scope>
    <source>
        <strain evidence="6">4086291</strain>
    </source>
</reference>
<dbReference type="SMART" id="SM00220">
    <property type="entry name" value="S_TKc"/>
    <property type="match status" value="1"/>
</dbReference>
<evidence type="ECO:0000259" key="5">
    <source>
        <dbReference type="PROSITE" id="PS50011"/>
    </source>
</evidence>
<evidence type="ECO:0000256" key="2">
    <source>
        <dbReference type="ARBA" id="ARBA00022840"/>
    </source>
</evidence>
<dbReference type="PANTHER" id="PTHR44329">
    <property type="entry name" value="SERINE/THREONINE-PROTEIN KINASE TNNI3K-RELATED"/>
    <property type="match status" value="1"/>
</dbReference>
<feature type="region of interest" description="Disordered" evidence="4">
    <location>
        <begin position="1"/>
        <end position="24"/>
    </location>
</feature>
<feature type="region of interest" description="Disordered" evidence="4">
    <location>
        <begin position="888"/>
        <end position="909"/>
    </location>
</feature>
<dbReference type="Proteomes" id="UP000218209">
    <property type="component" value="Unassembled WGS sequence"/>
</dbReference>
<protein>
    <recommendedName>
        <fullName evidence="5">Protein kinase domain-containing protein</fullName>
    </recommendedName>
</protein>
<evidence type="ECO:0000256" key="3">
    <source>
        <dbReference type="PROSITE-ProRule" id="PRU10141"/>
    </source>
</evidence>
<feature type="compositionally biased region" description="Low complexity" evidence="4">
    <location>
        <begin position="893"/>
        <end position="902"/>
    </location>
</feature>
<dbReference type="PROSITE" id="PS00107">
    <property type="entry name" value="PROTEIN_KINASE_ATP"/>
    <property type="match status" value="1"/>
</dbReference>
<dbReference type="InterPro" id="IPR017441">
    <property type="entry name" value="Protein_kinase_ATP_BS"/>
</dbReference>
<feature type="domain" description="Protein kinase" evidence="5">
    <location>
        <begin position="38"/>
        <end position="394"/>
    </location>
</feature>
<dbReference type="PROSITE" id="PS50011">
    <property type="entry name" value="PROTEIN_KINASE_DOM"/>
    <property type="match status" value="1"/>
</dbReference>
<dbReference type="OrthoDB" id="4062651at2759"/>
<name>A0A1X6NL19_PORUM</name>
<feature type="binding site" evidence="3">
    <location>
        <position position="65"/>
    </location>
    <ligand>
        <name>ATP</name>
        <dbReference type="ChEBI" id="CHEBI:30616"/>
    </ligand>
</feature>
<dbReference type="PROSITE" id="PS00108">
    <property type="entry name" value="PROTEIN_KINASE_ST"/>
    <property type="match status" value="1"/>
</dbReference>
<dbReference type="Pfam" id="PF00069">
    <property type="entry name" value="Pkinase"/>
    <property type="match status" value="1"/>
</dbReference>
<organism evidence="6 7">
    <name type="scientific">Porphyra umbilicalis</name>
    <name type="common">Purple laver</name>
    <name type="synonym">Red alga</name>
    <dbReference type="NCBI Taxonomy" id="2786"/>
    <lineage>
        <taxon>Eukaryota</taxon>
        <taxon>Rhodophyta</taxon>
        <taxon>Bangiophyceae</taxon>
        <taxon>Bangiales</taxon>
        <taxon>Bangiaceae</taxon>
        <taxon>Porphyra</taxon>
    </lineage>
</organism>
<dbReference type="InterPro" id="IPR011009">
    <property type="entry name" value="Kinase-like_dom_sf"/>
</dbReference>